<name>A0ABP9AX53_9PSEU</name>
<protein>
    <submittedName>
        <fullName evidence="3">Uncharacterized protein</fullName>
    </submittedName>
</protein>
<comment type="caution">
    <text evidence="3">The sequence shown here is derived from an EMBL/GenBank/DDBJ whole genome shotgun (WGS) entry which is preliminary data.</text>
</comment>
<dbReference type="RefSeq" id="WP_345414049.1">
    <property type="nucleotide sequence ID" value="NZ_BAABHO010000014.1"/>
</dbReference>
<reference evidence="4" key="1">
    <citation type="journal article" date="2019" name="Int. J. Syst. Evol. Microbiol.">
        <title>The Global Catalogue of Microorganisms (GCM) 10K type strain sequencing project: providing services to taxonomists for standard genome sequencing and annotation.</title>
        <authorList>
            <consortium name="The Broad Institute Genomics Platform"/>
            <consortium name="The Broad Institute Genome Sequencing Center for Infectious Disease"/>
            <person name="Wu L."/>
            <person name="Ma J."/>
        </authorList>
    </citation>
    <scope>NUCLEOTIDE SEQUENCE [LARGE SCALE GENOMIC DNA]</scope>
    <source>
        <strain evidence="4">JCM 17979</strain>
    </source>
</reference>
<dbReference type="EMBL" id="BAABHO010000014">
    <property type="protein sequence ID" value="GAA4787228.1"/>
    <property type="molecule type" value="Genomic_DNA"/>
</dbReference>
<feature type="region of interest" description="Disordered" evidence="1">
    <location>
        <begin position="65"/>
        <end position="106"/>
    </location>
</feature>
<evidence type="ECO:0000313" key="3">
    <source>
        <dbReference type="EMBL" id="GAA4787228.1"/>
    </source>
</evidence>
<proteinExistence type="predicted"/>
<feature type="compositionally biased region" description="Low complexity" evidence="1">
    <location>
        <begin position="65"/>
        <end position="76"/>
    </location>
</feature>
<dbReference type="Proteomes" id="UP001500928">
    <property type="component" value="Unassembled WGS sequence"/>
</dbReference>
<feature type="transmembrane region" description="Helical" evidence="2">
    <location>
        <begin position="42"/>
        <end position="60"/>
    </location>
</feature>
<keyword evidence="2" id="KW-1133">Transmembrane helix</keyword>
<organism evidence="3 4">
    <name type="scientific">Actinomycetospora chlora</name>
    <dbReference type="NCBI Taxonomy" id="663608"/>
    <lineage>
        <taxon>Bacteria</taxon>
        <taxon>Bacillati</taxon>
        <taxon>Actinomycetota</taxon>
        <taxon>Actinomycetes</taxon>
        <taxon>Pseudonocardiales</taxon>
        <taxon>Pseudonocardiaceae</taxon>
        <taxon>Actinomycetospora</taxon>
    </lineage>
</organism>
<accession>A0ABP9AX53</accession>
<feature type="transmembrane region" description="Helical" evidence="2">
    <location>
        <begin position="7"/>
        <end position="30"/>
    </location>
</feature>
<evidence type="ECO:0000256" key="1">
    <source>
        <dbReference type="SAM" id="MobiDB-lite"/>
    </source>
</evidence>
<gene>
    <name evidence="3" type="ORF">GCM10023200_21740</name>
</gene>
<sequence length="290" mass="30976">MTRRWAYLVAAVEAACGIAVAAYLVVLGVTAEGADRTALDRAFPFVLAALGLAVLGAMAWRSARSAAPAVPSSPTEPGDRGGFPDDERQRGRHADTPRVTPTLTEEGRAELERILGVLARAGVLTEPVDPDAVATNVADAGEPVTAGSVLGGLDEAGVAHPAVVLHEGHVEQFVETLHEQVDDLARLLGGEPTVRLEHATITEGWRHHLRLRLGDEVRLLEYPGHPKYLSTVLHAAVARAAPGRLAWLWVDQGAWIAAPTVDVDRLNAELGAPDHERWTWVHEEEPVVAG</sequence>
<evidence type="ECO:0000313" key="4">
    <source>
        <dbReference type="Proteomes" id="UP001500928"/>
    </source>
</evidence>
<keyword evidence="2" id="KW-0472">Membrane</keyword>
<keyword evidence="4" id="KW-1185">Reference proteome</keyword>
<keyword evidence="2" id="KW-0812">Transmembrane</keyword>
<evidence type="ECO:0000256" key="2">
    <source>
        <dbReference type="SAM" id="Phobius"/>
    </source>
</evidence>
<feature type="compositionally biased region" description="Basic and acidic residues" evidence="1">
    <location>
        <begin position="77"/>
        <end position="96"/>
    </location>
</feature>